<protein>
    <submittedName>
        <fullName evidence="2">Uncharacterized protein</fullName>
    </submittedName>
</protein>
<dbReference type="AlphaFoldDB" id="M2T2R1"/>
<sequence length="341" mass="36982">MPSAPGNATALKGRDVGRRCGRHANCAQSNCAHTATATATATVTAPATANTQDDNGCKKRRIAGRTRGKRLLVLMNPLDAPGVVETQCSRPSINGQTGEPWWATCQASSSSAKLYQCPYIHAGLQVALPVTTPAKALPAVPQPTSVLPSLLRYLYTPAGLCRSCVSDEPPHPFASASFHRLILLIAPWPWPRRPLWGYTRPRHSATSDPRRPAANRHRLLLMGLCNPTVEPGCMHADDAHAGKPPCPWPPRLLDRQVDPRPSARPQLAMQRATYKANMPMEPRLSLLPALPTSTPPALSPTPGSHRQPRGYCRLVICTPKQDWHRLLLPNGSTRIGGETMP</sequence>
<accession>M2T2R1</accession>
<dbReference type="OrthoDB" id="3691936at2759"/>
<dbReference type="Proteomes" id="UP000016936">
    <property type="component" value="Unassembled WGS sequence"/>
</dbReference>
<reference evidence="3" key="2">
    <citation type="journal article" date="2013" name="PLoS Genet.">
        <title>Comparative genome structure, secondary metabolite, and effector coding capacity across Cochliobolus pathogens.</title>
        <authorList>
            <person name="Condon B.J."/>
            <person name="Leng Y."/>
            <person name="Wu D."/>
            <person name="Bushley K.E."/>
            <person name="Ohm R.A."/>
            <person name="Otillar R."/>
            <person name="Martin J."/>
            <person name="Schackwitz W."/>
            <person name="Grimwood J."/>
            <person name="MohdZainudin N."/>
            <person name="Xue C."/>
            <person name="Wang R."/>
            <person name="Manning V.A."/>
            <person name="Dhillon B."/>
            <person name="Tu Z.J."/>
            <person name="Steffenson B.J."/>
            <person name="Salamov A."/>
            <person name="Sun H."/>
            <person name="Lowry S."/>
            <person name="LaButti K."/>
            <person name="Han J."/>
            <person name="Copeland A."/>
            <person name="Lindquist E."/>
            <person name="Barry K."/>
            <person name="Schmutz J."/>
            <person name="Baker S.E."/>
            <person name="Ciuffetti L.M."/>
            <person name="Grigoriev I.V."/>
            <person name="Zhong S."/>
            <person name="Turgeon B.G."/>
        </authorList>
    </citation>
    <scope>NUCLEOTIDE SEQUENCE [LARGE SCALE GENOMIC DNA]</scope>
    <source>
        <strain evidence="3">C5 / ATCC 48332 / race O</strain>
    </source>
</reference>
<organism evidence="2 3">
    <name type="scientific">Cochliobolus heterostrophus (strain C5 / ATCC 48332 / race O)</name>
    <name type="common">Southern corn leaf blight fungus</name>
    <name type="synonym">Bipolaris maydis</name>
    <dbReference type="NCBI Taxonomy" id="701091"/>
    <lineage>
        <taxon>Eukaryota</taxon>
        <taxon>Fungi</taxon>
        <taxon>Dikarya</taxon>
        <taxon>Ascomycota</taxon>
        <taxon>Pezizomycotina</taxon>
        <taxon>Dothideomycetes</taxon>
        <taxon>Pleosporomycetidae</taxon>
        <taxon>Pleosporales</taxon>
        <taxon>Pleosporineae</taxon>
        <taxon>Pleosporaceae</taxon>
        <taxon>Bipolaris</taxon>
    </lineage>
</organism>
<feature type="region of interest" description="Disordered" evidence="1">
    <location>
        <begin position="286"/>
        <end position="306"/>
    </location>
</feature>
<dbReference type="OMA" id="MHADDAH"/>
<dbReference type="EMBL" id="KB445576">
    <property type="protein sequence ID" value="EMD91845.1"/>
    <property type="molecule type" value="Genomic_DNA"/>
</dbReference>
<dbReference type="HOGENOM" id="CLU_918235_0_0_1"/>
<evidence type="ECO:0000313" key="2">
    <source>
        <dbReference type="EMBL" id="EMD91845.1"/>
    </source>
</evidence>
<evidence type="ECO:0000256" key="1">
    <source>
        <dbReference type="SAM" id="MobiDB-lite"/>
    </source>
</evidence>
<gene>
    <name evidence="2" type="ORF">COCHEDRAFT_1156179</name>
</gene>
<keyword evidence="3" id="KW-1185">Reference proteome</keyword>
<name>M2T2R1_COCH5</name>
<reference evidence="2 3" key="1">
    <citation type="journal article" date="2012" name="PLoS Pathog.">
        <title>Diverse lifestyles and strategies of plant pathogenesis encoded in the genomes of eighteen Dothideomycetes fungi.</title>
        <authorList>
            <person name="Ohm R.A."/>
            <person name="Feau N."/>
            <person name="Henrissat B."/>
            <person name="Schoch C.L."/>
            <person name="Horwitz B.A."/>
            <person name="Barry K.W."/>
            <person name="Condon B.J."/>
            <person name="Copeland A.C."/>
            <person name="Dhillon B."/>
            <person name="Glaser F."/>
            <person name="Hesse C.N."/>
            <person name="Kosti I."/>
            <person name="LaButti K."/>
            <person name="Lindquist E.A."/>
            <person name="Lucas S."/>
            <person name="Salamov A.A."/>
            <person name="Bradshaw R.E."/>
            <person name="Ciuffetti L."/>
            <person name="Hamelin R.C."/>
            <person name="Kema G.H.J."/>
            <person name="Lawrence C."/>
            <person name="Scott J.A."/>
            <person name="Spatafora J.W."/>
            <person name="Turgeon B.G."/>
            <person name="de Wit P.J.G.M."/>
            <person name="Zhong S."/>
            <person name="Goodwin S.B."/>
            <person name="Grigoriev I.V."/>
        </authorList>
    </citation>
    <scope>NUCLEOTIDE SEQUENCE [LARGE SCALE GENOMIC DNA]</scope>
    <source>
        <strain evidence="3">C5 / ATCC 48332 / race O</strain>
    </source>
</reference>
<evidence type="ECO:0000313" key="3">
    <source>
        <dbReference type="Proteomes" id="UP000016936"/>
    </source>
</evidence>
<proteinExistence type="predicted"/>